<dbReference type="RefSeq" id="WP_190924961.1">
    <property type="nucleotide sequence ID" value="NZ_JACXJA010000005.1"/>
</dbReference>
<dbReference type="AlphaFoldDB" id="A0A927GZ74"/>
<dbReference type="SUPFAM" id="SSF160631">
    <property type="entry name" value="SMI1/KNR4-like"/>
    <property type="match status" value="1"/>
</dbReference>
<proteinExistence type="predicted"/>
<sequence>MKEELMERLRQFLGRADNASLSGTPAGDEQIASAERLLDVRFDADYIEFIKAFGGAYAGLPVHAFANGSAMGNETVVELTLDFRKQYEGTVTEAETLLRSGLVISLDGSGDPILIASTGGVYICYHDSGETSMLAGSFAELIEDNFFEY</sequence>
<feature type="domain" description="Knr4/Smi1-like" evidence="1">
    <location>
        <begin position="25"/>
        <end position="144"/>
    </location>
</feature>
<evidence type="ECO:0000313" key="3">
    <source>
        <dbReference type="Proteomes" id="UP000639396"/>
    </source>
</evidence>
<comment type="caution">
    <text evidence="2">The sequence shown here is derived from an EMBL/GenBank/DDBJ whole genome shotgun (WGS) entry which is preliminary data.</text>
</comment>
<dbReference type="Gene3D" id="3.40.1580.10">
    <property type="entry name" value="SMI1/KNR4-like"/>
    <property type="match status" value="1"/>
</dbReference>
<dbReference type="SMART" id="SM00860">
    <property type="entry name" value="SMI1_KNR4"/>
    <property type="match status" value="1"/>
</dbReference>
<dbReference type="InterPro" id="IPR018958">
    <property type="entry name" value="Knr4/Smi1-like_dom"/>
</dbReference>
<dbReference type="EMBL" id="JACXJA010000005">
    <property type="protein sequence ID" value="MBD2861169.1"/>
    <property type="molecule type" value="Genomic_DNA"/>
</dbReference>
<dbReference type="Proteomes" id="UP000639396">
    <property type="component" value="Unassembled WGS sequence"/>
</dbReference>
<evidence type="ECO:0000259" key="1">
    <source>
        <dbReference type="SMART" id="SM00860"/>
    </source>
</evidence>
<keyword evidence="3" id="KW-1185">Reference proteome</keyword>
<gene>
    <name evidence="2" type="ORF">IDH45_04095</name>
</gene>
<evidence type="ECO:0000313" key="2">
    <source>
        <dbReference type="EMBL" id="MBD2861169.1"/>
    </source>
</evidence>
<accession>A0A927GZ74</accession>
<reference evidence="2" key="1">
    <citation type="submission" date="2020-09" db="EMBL/GenBank/DDBJ databases">
        <title>A novel bacterium of genus Paenibacillus, isolated from South China Sea.</title>
        <authorList>
            <person name="Huang H."/>
            <person name="Mo K."/>
            <person name="Hu Y."/>
        </authorList>
    </citation>
    <scope>NUCLEOTIDE SEQUENCE</scope>
    <source>
        <strain evidence="2">IB182363</strain>
    </source>
</reference>
<name>A0A927GZ74_9BACL</name>
<dbReference type="Pfam" id="PF09346">
    <property type="entry name" value="SMI1_KNR4"/>
    <property type="match status" value="1"/>
</dbReference>
<organism evidence="2 3">
    <name type="scientific">Paenibacillus oceani</name>
    <dbReference type="NCBI Taxonomy" id="2772510"/>
    <lineage>
        <taxon>Bacteria</taxon>
        <taxon>Bacillati</taxon>
        <taxon>Bacillota</taxon>
        <taxon>Bacilli</taxon>
        <taxon>Bacillales</taxon>
        <taxon>Paenibacillaceae</taxon>
        <taxon>Paenibacillus</taxon>
    </lineage>
</organism>
<dbReference type="InterPro" id="IPR037883">
    <property type="entry name" value="Knr4/Smi1-like_sf"/>
</dbReference>
<protein>
    <submittedName>
        <fullName evidence="2">SMI1/KNR4 family protein</fullName>
    </submittedName>
</protein>